<gene>
    <name evidence="1" type="ORF">HMF3257_27930</name>
</gene>
<accession>A0A327NNY9</accession>
<dbReference type="EMBL" id="QLII01000001">
    <property type="protein sequence ID" value="RAI77060.1"/>
    <property type="molecule type" value="Genomic_DNA"/>
</dbReference>
<sequence length="63" mass="7063">MSVFMMVMLYVVVYCLAGLFPIVESNVWAIDGTMHCKLLERLANWMNGGKIRMAERTAPPQAG</sequence>
<dbReference type="Proteomes" id="UP000249016">
    <property type="component" value="Unassembled WGS sequence"/>
</dbReference>
<evidence type="ECO:0000313" key="2">
    <source>
        <dbReference type="Proteomes" id="UP000249016"/>
    </source>
</evidence>
<organism evidence="1 2">
    <name type="scientific">Spirosoma telluris</name>
    <dbReference type="NCBI Taxonomy" id="2183553"/>
    <lineage>
        <taxon>Bacteria</taxon>
        <taxon>Pseudomonadati</taxon>
        <taxon>Bacteroidota</taxon>
        <taxon>Cytophagia</taxon>
        <taxon>Cytophagales</taxon>
        <taxon>Cytophagaceae</taxon>
        <taxon>Spirosoma</taxon>
    </lineage>
</organism>
<dbReference type="AlphaFoldDB" id="A0A327NNY9"/>
<protein>
    <submittedName>
        <fullName evidence="1">Uncharacterized protein</fullName>
    </submittedName>
</protein>
<name>A0A327NNY9_9BACT</name>
<proteinExistence type="predicted"/>
<reference evidence="1 2" key="1">
    <citation type="submission" date="2018-06" db="EMBL/GenBank/DDBJ databases">
        <title>Spirosoma sp. HMF3257 Genome sequencing and assembly.</title>
        <authorList>
            <person name="Kang H."/>
            <person name="Cha I."/>
            <person name="Kim H."/>
            <person name="Kang J."/>
            <person name="Joh K."/>
        </authorList>
    </citation>
    <scope>NUCLEOTIDE SEQUENCE [LARGE SCALE GENOMIC DNA]</scope>
    <source>
        <strain evidence="1 2">HMF3257</strain>
    </source>
</reference>
<keyword evidence="2" id="KW-1185">Reference proteome</keyword>
<evidence type="ECO:0000313" key="1">
    <source>
        <dbReference type="EMBL" id="RAI77060.1"/>
    </source>
</evidence>
<comment type="caution">
    <text evidence="1">The sequence shown here is derived from an EMBL/GenBank/DDBJ whole genome shotgun (WGS) entry which is preliminary data.</text>
</comment>